<reference evidence="1 2" key="1">
    <citation type="journal article" date="2018" name="Nat. Ecol. Evol.">
        <title>Pezizomycetes genomes reveal the molecular basis of ectomycorrhizal truffle lifestyle.</title>
        <authorList>
            <person name="Murat C."/>
            <person name="Payen T."/>
            <person name="Noel B."/>
            <person name="Kuo A."/>
            <person name="Morin E."/>
            <person name="Chen J."/>
            <person name="Kohler A."/>
            <person name="Krizsan K."/>
            <person name="Balestrini R."/>
            <person name="Da Silva C."/>
            <person name="Montanini B."/>
            <person name="Hainaut M."/>
            <person name="Levati E."/>
            <person name="Barry K.W."/>
            <person name="Belfiori B."/>
            <person name="Cichocki N."/>
            <person name="Clum A."/>
            <person name="Dockter R.B."/>
            <person name="Fauchery L."/>
            <person name="Guy J."/>
            <person name="Iotti M."/>
            <person name="Le Tacon F."/>
            <person name="Lindquist E.A."/>
            <person name="Lipzen A."/>
            <person name="Malagnac F."/>
            <person name="Mello A."/>
            <person name="Molinier V."/>
            <person name="Miyauchi S."/>
            <person name="Poulain J."/>
            <person name="Riccioni C."/>
            <person name="Rubini A."/>
            <person name="Sitrit Y."/>
            <person name="Splivallo R."/>
            <person name="Traeger S."/>
            <person name="Wang M."/>
            <person name="Zifcakova L."/>
            <person name="Wipf D."/>
            <person name="Zambonelli A."/>
            <person name="Paolocci F."/>
            <person name="Nowrousian M."/>
            <person name="Ottonello S."/>
            <person name="Baldrian P."/>
            <person name="Spatafora J.W."/>
            <person name="Henrissat B."/>
            <person name="Nagy L.G."/>
            <person name="Aury J.M."/>
            <person name="Wincker P."/>
            <person name="Grigoriev I.V."/>
            <person name="Bonfante P."/>
            <person name="Martin F.M."/>
        </authorList>
    </citation>
    <scope>NUCLEOTIDE SEQUENCE [LARGE SCALE GENOMIC DNA]</scope>
    <source>
        <strain evidence="1 2">RN42</strain>
    </source>
</reference>
<dbReference type="EMBL" id="ML119672">
    <property type="protein sequence ID" value="RPA82284.1"/>
    <property type="molecule type" value="Genomic_DNA"/>
</dbReference>
<dbReference type="Proteomes" id="UP000275078">
    <property type="component" value="Unassembled WGS sequence"/>
</dbReference>
<evidence type="ECO:0000313" key="1">
    <source>
        <dbReference type="EMBL" id="RPA82284.1"/>
    </source>
</evidence>
<gene>
    <name evidence="1" type="ORF">BJ508DRAFT_325554</name>
</gene>
<name>A0A3N4IKZ1_ASCIM</name>
<protein>
    <submittedName>
        <fullName evidence="1">Uncharacterized protein</fullName>
    </submittedName>
</protein>
<accession>A0A3N4IKZ1</accession>
<organism evidence="1 2">
    <name type="scientific">Ascobolus immersus RN42</name>
    <dbReference type="NCBI Taxonomy" id="1160509"/>
    <lineage>
        <taxon>Eukaryota</taxon>
        <taxon>Fungi</taxon>
        <taxon>Dikarya</taxon>
        <taxon>Ascomycota</taxon>
        <taxon>Pezizomycotina</taxon>
        <taxon>Pezizomycetes</taxon>
        <taxon>Pezizales</taxon>
        <taxon>Ascobolaceae</taxon>
        <taxon>Ascobolus</taxon>
    </lineage>
</organism>
<proteinExistence type="predicted"/>
<sequence>MDRIDLPMPERMAIMHAEMPPGPEKDDFGKVVKENLAQFEKYKKENPDIFPDQVAYSRLSLNEKRLRFLEMDSKLLNRDKADQENYEAVRLAYVSGKLNLAKRQPGQAAIFFGGEFKQGWGALFDRMWKNSVVQWKKETPSGRLWVEEGALNWSSTQ</sequence>
<evidence type="ECO:0000313" key="2">
    <source>
        <dbReference type="Proteomes" id="UP000275078"/>
    </source>
</evidence>
<keyword evidence="2" id="KW-1185">Reference proteome</keyword>
<dbReference type="AlphaFoldDB" id="A0A3N4IKZ1"/>